<reference evidence="2" key="1">
    <citation type="submission" date="2023-08" db="EMBL/GenBank/DDBJ databases">
        <authorList>
            <person name="Messyasz A."/>
            <person name="Mannisto M.K."/>
            <person name="Kerkhof L.J."/>
            <person name="Haggblom M."/>
        </authorList>
    </citation>
    <scope>NUCLEOTIDE SEQUENCE</scope>
    <source>
        <strain evidence="2">M8UP39</strain>
    </source>
</reference>
<dbReference type="RefSeq" id="WP_353073840.1">
    <property type="nucleotide sequence ID" value="NZ_CP132938.1"/>
</dbReference>
<proteinExistence type="predicted"/>
<gene>
    <name evidence="2" type="ORF">RBB81_11765</name>
</gene>
<accession>A0AAU7Z6N2</accession>
<sequence length="278" mass="31828">MLDEVKKWLTEQGYPLEMRAAKIFRKAGFEVQQAQLYTDDEAGKRREIDLIAMSPDHVGLTQIAFTIECKSSKKPWILFSSGNNLGQNVYWTYCLMNQATRSVMASIGWDDLSESDLAPESPFEKFRWLRKSVDTAFSIRQAFNDKDVAYAAVVSSIKAASHLLRAERSSKLPNFRFIFPVVVIDSPLLLCKLGEMGDPELTQVSSGEILFTNPDRNEDMTCVRITTIDELPNLLNEAKIEIKQIRKEFRSSEVALWEERYETPYPHKLADLAIKQYD</sequence>
<reference evidence="2" key="2">
    <citation type="journal article" date="2024" name="Environ. Microbiol.">
        <title>Genome analysis and description of Tunturibacter gen. nov. expands the diversity of Terriglobia in tundra soils.</title>
        <authorList>
            <person name="Messyasz A."/>
            <person name="Mannisto M.K."/>
            <person name="Kerkhof L.J."/>
            <person name="Haggblom M.M."/>
        </authorList>
    </citation>
    <scope>NUCLEOTIDE SEQUENCE</scope>
    <source>
        <strain evidence="2">M8UP39</strain>
    </source>
</reference>
<organism evidence="2">
    <name type="scientific">Tunturiibacter gelidiferens</name>
    <dbReference type="NCBI Taxonomy" id="3069689"/>
    <lineage>
        <taxon>Bacteria</taxon>
        <taxon>Pseudomonadati</taxon>
        <taxon>Acidobacteriota</taxon>
        <taxon>Terriglobia</taxon>
        <taxon>Terriglobales</taxon>
        <taxon>Acidobacteriaceae</taxon>
        <taxon>Tunturiibacter</taxon>
    </lineage>
</organism>
<evidence type="ECO:0008006" key="3">
    <source>
        <dbReference type="Google" id="ProtNLM"/>
    </source>
</evidence>
<evidence type="ECO:0000313" key="2">
    <source>
        <dbReference type="EMBL" id="XCB24572.1"/>
    </source>
</evidence>
<dbReference type="AlphaFoldDB" id="A0AAU7Z6N2"/>
<dbReference type="InterPro" id="IPR011335">
    <property type="entry name" value="Restrct_endonuc-II-like"/>
</dbReference>
<evidence type="ECO:0000256" key="1">
    <source>
        <dbReference type="SAM" id="Coils"/>
    </source>
</evidence>
<name>A0AAU7Z6N2_9BACT</name>
<keyword evidence="1" id="KW-0175">Coiled coil</keyword>
<dbReference type="EMBL" id="CP132938">
    <property type="protein sequence ID" value="XCB24572.1"/>
    <property type="molecule type" value="Genomic_DNA"/>
</dbReference>
<protein>
    <recommendedName>
        <fullName evidence="3">Restriction endonuclease type IV Mrr domain-containing protein</fullName>
    </recommendedName>
</protein>
<feature type="coiled-coil region" evidence="1">
    <location>
        <begin position="228"/>
        <end position="255"/>
    </location>
</feature>
<dbReference type="KEGG" id="tgi:RBB81_11765"/>
<dbReference type="SUPFAM" id="SSF52980">
    <property type="entry name" value="Restriction endonuclease-like"/>
    <property type="match status" value="1"/>
</dbReference>